<feature type="transmembrane region" description="Helical" evidence="2">
    <location>
        <begin position="515"/>
        <end position="533"/>
    </location>
</feature>
<proteinExistence type="predicted"/>
<keyword evidence="2" id="KW-0472">Membrane</keyword>
<feature type="transmembrane region" description="Helical" evidence="2">
    <location>
        <begin position="12"/>
        <end position="35"/>
    </location>
</feature>
<name>A0A2N2F2T3_9BACT</name>
<dbReference type="EMBL" id="PHAO01000001">
    <property type="protein sequence ID" value="PKN02525.1"/>
    <property type="molecule type" value="Genomic_DNA"/>
</dbReference>
<evidence type="ECO:0000313" key="4">
    <source>
        <dbReference type="Proteomes" id="UP000233417"/>
    </source>
</evidence>
<gene>
    <name evidence="3" type="ORF">CVU76_00580</name>
</gene>
<dbReference type="InterPro" id="IPR047589">
    <property type="entry name" value="DUF11_rpt"/>
</dbReference>
<accession>A0A2N2F2T3</accession>
<dbReference type="AlphaFoldDB" id="A0A2N2F2T3"/>
<keyword evidence="2" id="KW-1133">Transmembrane helix</keyword>
<reference evidence="3 4" key="1">
    <citation type="journal article" date="2017" name="ISME J.">
        <title>Potential for microbial H2 and metal transformations associated with novel bacteria and archaea in deep terrestrial subsurface sediments.</title>
        <authorList>
            <person name="Hernsdorf A.W."/>
            <person name="Amano Y."/>
            <person name="Miyakawa K."/>
            <person name="Ise K."/>
            <person name="Suzuki Y."/>
            <person name="Anantharaman K."/>
            <person name="Probst A."/>
            <person name="Burstein D."/>
            <person name="Thomas B.C."/>
            <person name="Banfield J.F."/>
        </authorList>
    </citation>
    <scope>NUCLEOTIDE SEQUENCE [LARGE SCALE GENOMIC DNA]</scope>
    <source>
        <strain evidence="3">HGW-Dojkabacteria-1</strain>
    </source>
</reference>
<keyword evidence="2" id="KW-0812">Transmembrane</keyword>
<comment type="caution">
    <text evidence="3">The sequence shown here is derived from an EMBL/GenBank/DDBJ whole genome shotgun (WGS) entry which is preliminary data.</text>
</comment>
<protein>
    <recommendedName>
        <fullName evidence="5">DUF11 domain-containing protein</fullName>
    </recommendedName>
</protein>
<dbReference type="Proteomes" id="UP000233417">
    <property type="component" value="Unassembled WGS sequence"/>
</dbReference>
<evidence type="ECO:0008006" key="5">
    <source>
        <dbReference type="Google" id="ProtNLM"/>
    </source>
</evidence>
<dbReference type="NCBIfam" id="TIGR01451">
    <property type="entry name" value="B_ant_repeat"/>
    <property type="match status" value="1"/>
</dbReference>
<evidence type="ECO:0000256" key="1">
    <source>
        <dbReference type="SAM" id="MobiDB-lite"/>
    </source>
</evidence>
<sequence length="577" mass="62812">MSTQRRNTKRALKALVFVGAILIVALIGAVIYFYMLGDTIRQDERSDQITCGCYIIDPAVVNDCGDPKKAILFDTKTVSSDQACNVTCNTDLLSEYVLKSSTAVERYKSCNVRSISDARCQSMILTDQDGKLITGKINPDDEVNVEAEFDRDSYKDYTFRVNTQSEQPDRTEGTKIFKKITDFGSGDSLEILATATDSRGDSINSIICRRVVEIEREGGVGANSLVASTERQSDGRTKISQVIITVGQIASENVKVSFSFGTRFATIIAQDGFNVESAKGTITLTKANLYDNSNFAGGQSFSILDNHTGDLEITAEVFVDDVSIGVVKTEVNFPEIQAPIVEQPPAQQEEKSNFSASKTGAPSCVERVDSKNEATFTISVRNNAQQEEGITSIKDKLPLGFEYIAGSSTINGSAVNDSSVVTVTTVGSTQEIVWQQSNNPWNVPTGGQLVVVFKAKANSTALTGENLNEVIVNPVQIPEDPASLRAETTIIVAQDCNNIPTTPTTTPSTGILDNVFVRIAIGILLFATAWAVYTRPEGTKLSKMILDSDVYKDAELTKYKITNPKKYFEQKVIRGKK</sequence>
<feature type="region of interest" description="Disordered" evidence="1">
    <location>
        <begin position="340"/>
        <end position="365"/>
    </location>
</feature>
<evidence type="ECO:0000313" key="3">
    <source>
        <dbReference type="EMBL" id="PKN02525.1"/>
    </source>
</evidence>
<evidence type="ECO:0000256" key="2">
    <source>
        <dbReference type="SAM" id="Phobius"/>
    </source>
</evidence>
<organism evidence="3 4">
    <name type="scientific">Candidatus Dojkabacteria bacterium HGW-Dojkabacteria-1</name>
    <dbReference type="NCBI Taxonomy" id="2013761"/>
    <lineage>
        <taxon>Bacteria</taxon>
        <taxon>Candidatus Dojkabacteria</taxon>
    </lineage>
</organism>